<gene>
    <name evidence="3" type="ORF">AYBTSS11_LOCUS1081</name>
</gene>
<dbReference type="Gramene" id="rna-AYBTSS11_LOCUS1081">
    <property type="protein sequence ID" value="CAJ1818392.1"/>
    <property type="gene ID" value="gene-AYBTSS11_LOCUS1081"/>
</dbReference>
<evidence type="ECO:0000313" key="4">
    <source>
        <dbReference type="Proteomes" id="UP001189624"/>
    </source>
</evidence>
<dbReference type="SMART" id="SM00343">
    <property type="entry name" value="ZnF_C2HC"/>
    <property type="match status" value="2"/>
</dbReference>
<keyword evidence="4" id="KW-1185">Reference proteome</keyword>
<proteinExistence type="predicted"/>
<sequence length="147" mass="16692">MDLEDRLSTTDPHGLADDATAETEAVSNKKERPLRLYFGNGPRVHKKLCIEWGVVNRRCEYCGKVGQLTCFSPTFRNWALRRVTDEELNQTCTICNERGHIDQDCDLPFTTQKSAEISAPKERRQVHCGLCGKVGHNRRTCLQAGRD</sequence>
<organism evidence="3 4">
    <name type="scientific">Sphenostylis stenocarpa</name>
    <dbReference type="NCBI Taxonomy" id="92480"/>
    <lineage>
        <taxon>Eukaryota</taxon>
        <taxon>Viridiplantae</taxon>
        <taxon>Streptophyta</taxon>
        <taxon>Embryophyta</taxon>
        <taxon>Tracheophyta</taxon>
        <taxon>Spermatophyta</taxon>
        <taxon>Magnoliopsida</taxon>
        <taxon>eudicotyledons</taxon>
        <taxon>Gunneridae</taxon>
        <taxon>Pentapetalae</taxon>
        <taxon>rosids</taxon>
        <taxon>fabids</taxon>
        <taxon>Fabales</taxon>
        <taxon>Fabaceae</taxon>
        <taxon>Papilionoideae</taxon>
        <taxon>50 kb inversion clade</taxon>
        <taxon>NPAAA clade</taxon>
        <taxon>indigoferoid/millettioid clade</taxon>
        <taxon>Phaseoleae</taxon>
        <taxon>Sphenostylis</taxon>
    </lineage>
</organism>
<dbReference type="GO" id="GO:0008270">
    <property type="term" value="F:zinc ion binding"/>
    <property type="evidence" value="ECO:0007669"/>
    <property type="project" value="InterPro"/>
</dbReference>
<dbReference type="Proteomes" id="UP001189624">
    <property type="component" value="Chromosome 1"/>
</dbReference>
<dbReference type="Gene3D" id="4.10.60.10">
    <property type="entry name" value="Zinc finger, CCHC-type"/>
    <property type="match status" value="1"/>
</dbReference>
<evidence type="ECO:0000313" key="3">
    <source>
        <dbReference type="EMBL" id="CAJ1818392.1"/>
    </source>
</evidence>
<name>A0AA86RU06_9FABA</name>
<dbReference type="AlphaFoldDB" id="A0AA86RU06"/>
<evidence type="ECO:0000256" key="1">
    <source>
        <dbReference type="SAM" id="MobiDB-lite"/>
    </source>
</evidence>
<evidence type="ECO:0000259" key="2">
    <source>
        <dbReference type="SMART" id="SM00343"/>
    </source>
</evidence>
<reference evidence="3" key="1">
    <citation type="submission" date="2023-10" db="EMBL/GenBank/DDBJ databases">
        <authorList>
            <person name="Domelevo Entfellner J.-B."/>
        </authorList>
    </citation>
    <scope>NUCLEOTIDE SEQUENCE</scope>
</reference>
<feature type="domain" description="CCHC-type" evidence="2">
    <location>
        <begin position="127"/>
        <end position="143"/>
    </location>
</feature>
<feature type="domain" description="CCHC-type" evidence="2">
    <location>
        <begin position="91"/>
        <end position="107"/>
    </location>
</feature>
<dbReference type="GO" id="GO:0003676">
    <property type="term" value="F:nucleic acid binding"/>
    <property type="evidence" value="ECO:0007669"/>
    <property type="project" value="InterPro"/>
</dbReference>
<accession>A0AA86RU06</accession>
<feature type="region of interest" description="Disordered" evidence="1">
    <location>
        <begin position="1"/>
        <end position="26"/>
    </location>
</feature>
<dbReference type="EMBL" id="OY731398">
    <property type="protein sequence ID" value="CAJ1818392.1"/>
    <property type="molecule type" value="Genomic_DNA"/>
</dbReference>
<dbReference type="InterPro" id="IPR001878">
    <property type="entry name" value="Znf_CCHC"/>
</dbReference>
<protein>
    <recommendedName>
        <fullName evidence="2">CCHC-type domain-containing protein</fullName>
    </recommendedName>
</protein>